<evidence type="ECO:0000313" key="3">
    <source>
        <dbReference type="Proteomes" id="UP000289437"/>
    </source>
</evidence>
<evidence type="ECO:0000313" key="2">
    <source>
        <dbReference type="EMBL" id="RXH53860.1"/>
    </source>
</evidence>
<gene>
    <name evidence="2" type="ORF">GRAN_5198</name>
</gene>
<keyword evidence="3" id="KW-1185">Reference proteome</keyword>
<dbReference type="Pfam" id="PF07007">
    <property type="entry name" value="LprI"/>
    <property type="match status" value="1"/>
</dbReference>
<proteinExistence type="predicted"/>
<reference evidence="2 3" key="1">
    <citation type="submission" date="2018-11" db="EMBL/GenBank/DDBJ databases">
        <authorList>
            <person name="Mardanov A.V."/>
            <person name="Ravin N.V."/>
            <person name="Dedysh S.N."/>
        </authorList>
    </citation>
    <scope>NUCLEOTIDE SEQUENCE [LARGE SCALE GENOMIC DNA]</scope>
    <source>
        <strain evidence="2 3">AF10</strain>
    </source>
</reference>
<sequence>MACNSVAQIFADARLNSVYQAWAEALKHPKPDEVKDDAEILKRLVAAERAWIAFRDADCSLQSTSMLGGTGEPNAYGDCVYTMTKTRVKALETVRSAR</sequence>
<comment type="caution">
    <text evidence="2">The sequence shown here is derived from an EMBL/GenBank/DDBJ whole genome shotgun (WGS) entry which is preliminary data.</text>
</comment>
<dbReference type="EMBL" id="RDSM01000007">
    <property type="protein sequence ID" value="RXH53860.1"/>
    <property type="molecule type" value="Genomic_DNA"/>
</dbReference>
<dbReference type="Gene3D" id="1.20.1270.180">
    <property type="match status" value="1"/>
</dbReference>
<evidence type="ECO:0000259" key="1">
    <source>
        <dbReference type="Pfam" id="PF07007"/>
    </source>
</evidence>
<feature type="domain" description="Lysozyme inhibitor LprI-like N-terminal" evidence="1">
    <location>
        <begin position="3"/>
        <end position="91"/>
    </location>
</feature>
<dbReference type="AlphaFoldDB" id="A0A4Q0SVD9"/>
<accession>A0A4Q0SVD9</accession>
<organism evidence="2 3">
    <name type="scientific">Granulicella sibirica</name>
    <dbReference type="NCBI Taxonomy" id="2479048"/>
    <lineage>
        <taxon>Bacteria</taxon>
        <taxon>Pseudomonadati</taxon>
        <taxon>Acidobacteriota</taxon>
        <taxon>Terriglobia</taxon>
        <taxon>Terriglobales</taxon>
        <taxon>Acidobacteriaceae</taxon>
        <taxon>Granulicella</taxon>
    </lineage>
</organism>
<reference evidence="3" key="2">
    <citation type="submission" date="2019-02" db="EMBL/GenBank/DDBJ databases">
        <title>Granulicella sibirica sp. nov., a psychrotolerant acidobacterium isolated from an organic soil layer in forested tundra, West Siberia.</title>
        <authorList>
            <person name="Oshkin I.Y."/>
            <person name="Kulichevskaya I.S."/>
            <person name="Rijpstra W.I.C."/>
            <person name="Sinninghe Damste J.S."/>
            <person name="Rakitin A.L."/>
            <person name="Ravin N.V."/>
            <person name="Dedysh S.N."/>
        </authorList>
    </citation>
    <scope>NUCLEOTIDE SEQUENCE [LARGE SCALE GENOMIC DNA]</scope>
    <source>
        <strain evidence="3">AF10</strain>
    </source>
</reference>
<dbReference type="InterPro" id="IPR009739">
    <property type="entry name" value="LprI-like_N"/>
</dbReference>
<dbReference type="Proteomes" id="UP000289437">
    <property type="component" value="Unassembled WGS sequence"/>
</dbReference>
<protein>
    <recommendedName>
        <fullName evidence="1">Lysozyme inhibitor LprI-like N-terminal domain-containing protein</fullName>
    </recommendedName>
</protein>
<name>A0A4Q0SVD9_9BACT</name>